<dbReference type="PANTHER" id="PTHR34990">
    <property type="entry name" value="UDP-2,3-DIACYLGLUCOSAMINE HYDROLASE-RELATED"/>
    <property type="match status" value="1"/>
</dbReference>
<evidence type="ECO:0000313" key="8">
    <source>
        <dbReference type="EMBL" id="KAA6302151.1"/>
    </source>
</evidence>
<dbReference type="GO" id="GO:0008758">
    <property type="term" value="F:UDP-2,3-diacylglucosamine hydrolase activity"/>
    <property type="evidence" value="ECO:0007669"/>
    <property type="project" value="TreeGrafter"/>
</dbReference>
<keyword evidence="1" id="KW-1003">Cell membrane</keyword>
<evidence type="ECO:0000256" key="4">
    <source>
        <dbReference type="ARBA" id="ARBA00022801"/>
    </source>
</evidence>
<dbReference type="Pfam" id="PF00149">
    <property type="entry name" value="Metallophos"/>
    <property type="match status" value="1"/>
</dbReference>
<sequence>MGKIYFASDLHLGSTAIEDPKITEKRFVRWLDSIKSDAEALYLLGDIFDFWFEYKKVVPRGFTRFLGKIAEMHDNGTEIHFFIGNHDMWMFDYFPDELGVMVHHEPYSTEIKGKKFYLAHGDGLGDRSRSFRFLSAIFHNRICQSLFARIPSRIGIGFAHCWSKHNRTKDLALSLPYMGEDKEHLVLYAKDYIREHPEIDFLIFGHRHIVLDFMLNRKARMLILGDWMQFFSYAVFDGHTLLLEQYEENQVQPKDLISKICK</sequence>
<dbReference type="EC" id="3.6.1.54" evidence="8"/>
<dbReference type="InterPro" id="IPR043461">
    <property type="entry name" value="LpxH-like"/>
</dbReference>
<evidence type="ECO:0000256" key="3">
    <source>
        <dbReference type="ARBA" id="ARBA00022723"/>
    </source>
</evidence>
<dbReference type="GO" id="GO:0016020">
    <property type="term" value="C:membrane"/>
    <property type="evidence" value="ECO:0007669"/>
    <property type="project" value="GOC"/>
</dbReference>
<keyword evidence="2" id="KW-0997">Cell inner membrane</keyword>
<keyword evidence="6" id="KW-0464">Manganese</keyword>
<evidence type="ECO:0000256" key="5">
    <source>
        <dbReference type="ARBA" id="ARBA00023136"/>
    </source>
</evidence>
<name>A0A5M8P157_9BACT</name>
<evidence type="ECO:0000256" key="1">
    <source>
        <dbReference type="ARBA" id="ARBA00022475"/>
    </source>
</evidence>
<evidence type="ECO:0000256" key="6">
    <source>
        <dbReference type="ARBA" id="ARBA00023211"/>
    </source>
</evidence>
<dbReference type="Proteomes" id="UP000324575">
    <property type="component" value="Unassembled WGS sequence"/>
</dbReference>
<evidence type="ECO:0000256" key="2">
    <source>
        <dbReference type="ARBA" id="ARBA00022519"/>
    </source>
</evidence>
<gene>
    <name evidence="8" type="ORF">EZS26_001752</name>
</gene>
<evidence type="ECO:0000259" key="7">
    <source>
        <dbReference type="Pfam" id="PF00149"/>
    </source>
</evidence>
<dbReference type="PANTHER" id="PTHR34990:SF1">
    <property type="entry name" value="UDP-2,3-DIACYLGLUCOSAMINE HYDROLASE"/>
    <property type="match status" value="1"/>
</dbReference>
<dbReference type="InterPro" id="IPR029052">
    <property type="entry name" value="Metallo-depent_PP-like"/>
</dbReference>
<dbReference type="SUPFAM" id="SSF56300">
    <property type="entry name" value="Metallo-dependent phosphatases"/>
    <property type="match status" value="1"/>
</dbReference>
<dbReference type="GO" id="GO:0046872">
    <property type="term" value="F:metal ion binding"/>
    <property type="evidence" value="ECO:0007669"/>
    <property type="project" value="UniProtKB-KW"/>
</dbReference>
<accession>A0A5M8P157</accession>
<organism evidence="8 9">
    <name type="scientific">Candidatus Ordinivivax streblomastigis</name>
    <dbReference type="NCBI Taxonomy" id="2540710"/>
    <lineage>
        <taxon>Bacteria</taxon>
        <taxon>Pseudomonadati</taxon>
        <taxon>Bacteroidota</taxon>
        <taxon>Bacteroidia</taxon>
        <taxon>Bacteroidales</taxon>
        <taxon>Candidatus Ordinivivax</taxon>
    </lineage>
</organism>
<feature type="domain" description="Calcineurin-like phosphoesterase" evidence="7">
    <location>
        <begin position="3"/>
        <end position="209"/>
    </location>
</feature>
<reference evidence="8 9" key="1">
    <citation type="submission" date="2019-03" db="EMBL/GenBank/DDBJ databases">
        <title>Single cell metagenomics reveals metabolic interactions within the superorganism composed of flagellate Streblomastix strix and complex community of Bacteroidetes bacteria on its surface.</title>
        <authorList>
            <person name="Treitli S.C."/>
            <person name="Kolisko M."/>
            <person name="Husnik F."/>
            <person name="Keeling P."/>
            <person name="Hampl V."/>
        </authorList>
    </citation>
    <scope>NUCLEOTIDE SEQUENCE [LARGE SCALE GENOMIC DNA]</scope>
    <source>
        <strain evidence="8">St1</strain>
    </source>
</reference>
<keyword evidence="3" id="KW-0479">Metal-binding</keyword>
<dbReference type="CDD" id="cd07398">
    <property type="entry name" value="MPP_YbbF-LpxH"/>
    <property type="match status" value="1"/>
</dbReference>
<dbReference type="AlphaFoldDB" id="A0A5M8P157"/>
<evidence type="ECO:0000313" key="9">
    <source>
        <dbReference type="Proteomes" id="UP000324575"/>
    </source>
</evidence>
<dbReference type="EMBL" id="SNRX01000010">
    <property type="protein sequence ID" value="KAA6302151.1"/>
    <property type="molecule type" value="Genomic_DNA"/>
</dbReference>
<dbReference type="Gene3D" id="3.60.21.10">
    <property type="match status" value="1"/>
</dbReference>
<keyword evidence="4 8" id="KW-0378">Hydrolase</keyword>
<keyword evidence="5" id="KW-0472">Membrane</keyword>
<dbReference type="InterPro" id="IPR004843">
    <property type="entry name" value="Calcineurin-like_PHP"/>
</dbReference>
<dbReference type="GO" id="GO:0009245">
    <property type="term" value="P:lipid A biosynthetic process"/>
    <property type="evidence" value="ECO:0007669"/>
    <property type="project" value="TreeGrafter"/>
</dbReference>
<protein>
    <submittedName>
        <fullName evidence="8">3-diacylglucosamine hydrolase</fullName>
        <ecNumber evidence="8">3.6.1.54</ecNumber>
    </submittedName>
</protein>
<proteinExistence type="predicted"/>
<comment type="caution">
    <text evidence="8">The sequence shown here is derived from an EMBL/GenBank/DDBJ whole genome shotgun (WGS) entry which is preliminary data.</text>
</comment>